<comment type="caution">
    <text evidence="1">The sequence shown here is derived from an EMBL/GenBank/DDBJ whole genome shotgun (WGS) entry which is preliminary data.</text>
</comment>
<dbReference type="EMBL" id="AGEI01000002">
    <property type="protein sequence ID" value="EHR36311.1"/>
    <property type="molecule type" value="Genomic_DNA"/>
</dbReference>
<dbReference type="HOGENOM" id="CLU_087836_0_0_9"/>
<dbReference type="Gene3D" id="3.40.50.300">
    <property type="entry name" value="P-loop containing nucleotide triphosphate hydrolases"/>
    <property type="match status" value="1"/>
</dbReference>
<keyword evidence="2" id="KW-1185">Reference proteome</keyword>
<evidence type="ECO:0008006" key="3">
    <source>
        <dbReference type="Google" id="ProtNLM"/>
    </source>
</evidence>
<dbReference type="Proteomes" id="UP000004191">
    <property type="component" value="Unassembled WGS sequence"/>
</dbReference>
<dbReference type="AlphaFoldDB" id="H3NL55"/>
<dbReference type="STRING" id="883114.HMPREF9709_00066"/>
<dbReference type="OrthoDB" id="9810148at2"/>
<dbReference type="PANTHER" id="PTHR11669:SF8">
    <property type="entry name" value="DNA POLYMERASE III SUBUNIT DELTA"/>
    <property type="match status" value="1"/>
</dbReference>
<dbReference type="InterPro" id="IPR027417">
    <property type="entry name" value="P-loop_NTPase"/>
</dbReference>
<reference evidence="1 2" key="1">
    <citation type="submission" date="2012-01" db="EMBL/GenBank/DDBJ databases">
        <title>The Genome Sequence of Helcococcus kunzii ATCC 51366.</title>
        <authorList>
            <consortium name="The Broad Institute Genome Sequencing Platform"/>
            <person name="Earl A."/>
            <person name="Ward D."/>
            <person name="Feldgarden M."/>
            <person name="Gevers D."/>
            <person name="Huys G."/>
            <person name="Young S.K."/>
            <person name="Zeng Q."/>
            <person name="Gargeya S."/>
            <person name="Fitzgerald M."/>
            <person name="Haas B."/>
            <person name="Abouelleil A."/>
            <person name="Alvarado L."/>
            <person name="Arachchi H.M."/>
            <person name="Berlin A."/>
            <person name="Chapman S.B."/>
            <person name="Gearin G."/>
            <person name="Goldberg J."/>
            <person name="Griggs A."/>
            <person name="Gujja S."/>
            <person name="Hansen M."/>
            <person name="Heiman D."/>
            <person name="Howarth C."/>
            <person name="Larimer J."/>
            <person name="Lui A."/>
            <person name="MacDonald P.J.P."/>
            <person name="McCowen C."/>
            <person name="Montmayeur A."/>
            <person name="Murphy C."/>
            <person name="Neiman D."/>
            <person name="Pearson M."/>
            <person name="Priest M."/>
            <person name="Roberts A."/>
            <person name="Saif S."/>
            <person name="Shea T."/>
            <person name="Sisk P."/>
            <person name="Stolte C."/>
            <person name="Sykes S."/>
            <person name="Wortman J."/>
            <person name="Nusbaum C."/>
            <person name="Birren B."/>
        </authorList>
    </citation>
    <scope>NUCLEOTIDE SEQUENCE [LARGE SCALE GENOMIC DNA]</scope>
    <source>
        <strain evidence="1 2">ATCC 51366</strain>
    </source>
</reference>
<name>H3NL55_9FIRM</name>
<proteinExistence type="predicted"/>
<evidence type="ECO:0000313" key="2">
    <source>
        <dbReference type="Proteomes" id="UP000004191"/>
    </source>
</evidence>
<dbReference type="Pfam" id="PF13177">
    <property type="entry name" value="DNA_pol3_delta2"/>
    <property type="match status" value="1"/>
</dbReference>
<evidence type="ECO:0000313" key="1">
    <source>
        <dbReference type="EMBL" id="EHR36311.1"/>
    </source>
</evidence>
<dbReference type="PANTHER" id="PTHR11669">
    <property type="entry name" value="REPLICATION FACTOR C / DNA POLYMERASE III GAMMA-TAU SUBUNIT"/>
    <property type="match status" value="1"/>
</dbReference>
<dbReference type="RefSeq" id="WP_005396854.1">
    <property type="nucleotide sequence ID" value="NZ_JH601088.1"/>
</dbReference>
<dbReference type="InterPro" id="IPR050238">
    <property type="entry name" value="DNA_Rep/Repair_Clamp_Loader"/>
</dbReference>
<gene>
    <name evidence="1" type="ORF">HMPREF9709_00066</name>
</gene>
<accession>H3NL55</accession>
<dbReference type="eggNOG" id="COG0470">
    <property type="taxonomic scope" value="Bacteria"/>
</dbReference>
<dbReference type="GO" id="GO:0006261">
    <property type="term" value="P:DNA-templated DNA replication"/>
    <property type="evidence" value="ECO:0007669"/>
    <property type="project" value="TreeGrafter"/>
</dbReference>
<dbReference type="SUPFAM" id="SSF52540">
    <property type="entry name" value="P-loop containing nucleoside triphosphate hydrolases"/>
    <property type="match status" value="1"/>
</dbReference>
<dbReference type="GeneID" id="96998090"/>
<protein>
    <recommendedName>
        <fullName evidence="3">DNA polymerase III, delta' subunit</fullName>
    </recommendedName>
</protein>
<sequence length="265" mass="30975">MLNNILQRQIENNNIFHSYIIEGNRQDAEEQYIEFSKKALTDNVDINNLIQVISPENNNITIDQIRKITKAIYKKPVKYDYNIFVIEDAHFMRAEAQNALLKTLEEMPNYSIVFMTTNNRFKLLDTIISRSQVICINSGDGIDFEAQNTKNIFSLINKVLEGNYYIINKERNLIKELSEYKHETLFVLTKIFSDALLKNSSDNIKYQSILEKISKFSTTSIEEIIIKIENIKEMLKVNLNFQIAMEDLIFTIIEKMSKSNGYKTR</sequence>
<organism evidence="1 2">
    <name type="scientific">Helcococcus kunzii ATCC 51366</name>
    <dbReference type="NCBI Taxonomy" id="883114"/>
    <lineage>
        <taxon>Bacteria</taxon>
        <taxon>Bacillati</taxon>
        <taxon>Bacillota</taxon>
        <taxon>Tissierellia</taxon>
        <taxon>Tissierellales</taxon>
        <taxon>Peptoniphilaceae</taxon>
        <taxon>Helcococcus</taxon>
    </lineage>
</organism>